<dbReference type="RefSeq" id="WP_231135527.1">
    <property type="nucleotide sequence ID" value="NZ_JADSTZ010000001.1"/>
</dbReference>
<evidence type="ECO:0000313" key="1">
    <source>
        <dbReference type="EMBL" id="SUC17475.1"/>
    </source>
</evidence>
<accession>A0A379FD07</accession>
<protein>
    <submittedName>
        <fullName evidence="1">Uncharacterized protein</fullName>
    </submittedName>
</protein>
<evidence type="ECO:0000313" key="2">
    <source>
        <dbReference type="Proteomes" id="UP000254331"/>
    </source>
</evidence>
<proteinExistence type="predicted"/>
<dbReference type="EMBL" id="UGTW01000001">
    <property type="protein sequence ID" value="SUC17475.1"/>
    <property type="molecule type" value="Genomic_DNA"/>
</dbReference>
<reference evidence="1 2" key="1">
    <citation type="submission" date="2018-06" db="EMBL/GenBank/DDBJ databases">
        <authorList>
            <consortium name="Pathogen Informatics"/>
            <person name="Doyle S."/>
        </authorList>
    </citation>
    <scope>NUCLEOTIDE SEQUENCE [LARGE SCALE GENOMIC DNA]</scope>
    <source>
        <strain evidence="1 2">NCTC10376</strain>
    </source>
</reference>
<name>A0A379FD07_PROVU</name>
<sequence length="56" mass="6620">MILWAFSKGHYIYASDGTEEDRPLYLIGSIEDFYNNWDAFCWGKDRDTHTHIGYLS</sequence>
<dbReference type="AlphaFoldDB" id="A0A379FD07"/>
<gene>
    <name evidence="1" type="ORF">NCTC10376_03419</name>
</gene>
<dbReference type="Proteomes" id="UP000254331">
    <property type="component" value="Unassembled WGS sequence"/>
</dbReference>
<organism evidence="1 2">
    <name type="scientific">Proteus vulgaris</name>
    <dbReference type="NCBI Taxonomy" id="585"/>
    <lineage>
        <taxon>Bacteria</taxon>
        <taxon>Pseudomonadati</taxon>
        <taxon>Pseudomonadota</taxon>
        <taxon>Gammaproteobacteria</taxon>
        <taxon>Enterobacterales</taxon>
        <taxon>Morganellaceae</taxon>
        <taxon>Proteus</taxon>
    </lineage>
</organism>